<accession>A0ABZ1D251</accession>
<dbReference type="Proteomes" id="UP001329825">
    <property type="component" value="Chromosome 5"/>
</dbReference>
<keyword evidence="8" id="KW-1185">Reference proteome</keyword>
<proteinExistence type="inferred from homology"/>
<reference evidence="7 8" key="1">
    <citation type="submission" date="2024-01" db="EMBL/GenBank/DDBJ databases">
        <title>Comparative genomics of Cryptococcus and Kwoniella reveals pathogenesis evolution and contrasting modes of karyotype evolution via chromosome fusion or intercentromeric recombination.</title>
        <authorList>
            <person name="Coelho M.A."/>
            <person name="David-Palma M."/>
            <person name="Shea T."/>
            <person name="Bowers K."/>
            <person name="McGinley-Smith S."/>
            <person name="Mohammad A.W."/>
            <person name="Gnirke A."/>
            <person name="Yurkov A.M."/>
            <person name="Nowrousian M."/>
            <person name="Sun S."/>
            <person name="Cuomo C.A."/>
            <person name="Heitman J."/>
        </authorList>
    </citation>
    <scope>NUCLEOTIDE SEQUENCE [LARGE SCALE GENOMIC DNA]</scope>
    <source>
        <strain evidence="7">CBS 11374</strain>
    </source>
</reference>
<evidence type="ECO:0000313" key="8">
    <source>
        <dbReference type="Proteomes" id="UP001329825"/>
    </source>
</evidence>
<dbReference type="Gene3D" id="2.40.110.10">
    <property type="entry name" value="Butyryl-CoA Dehydrogenase, subunit A, domain 2"/>
    <property type="match status" value="1"/>
</dbReference>
<dbReference type="GeneID" id="87956123"/>
<dbReference type="PANTHER" id="PTHR48083:SF28">
    <property type="entry name" value="ACYL-COA DEHYDROGENASE FAMILY PROTEIN (AFU_ORTHOLOGUE AFUA_6G10880)-RELATED"/>
    <property type="match status" value="1"/>
</dbReference>
<comment type="similarity">
    <text evidence="2">Belongs to the acyl-CoA dehydrogenase family.</text>
</comment>
<feature type="domain" description="Cytochrome b5 heme-binding" evidence="6">
    <location>
        <begin position="8"/>
        <end position="87"/>
    </location>
</feature>
<dbReference type="EMBL" id="CP141885">
    <property type="protein sequence ID" value="WRT67026.1"/>
    <property type="molecule type" value="Genomic_DNA"/>
</dbReference>
<dbReference type="Gene3D" id="1.20.140.10">
    <property type="entry name" value="Butyryl-CoA Dehydrogenase, subunit A, domain 3"/>
    <property type="match status" value="1"/>
</dbReference>
<evidence type="ECO:0000256" key="3">
    <source>
        <dbReference type="ARBA" id="ARBA00022630"/>
    </source>
</evidence>
<dbReference type="InterPro" id="IPR001199">
    <property type="entry name" value="Cyt_B5-like_heme/steroid-bd"/>
</dbReference>
<dbReference type="SUPFAM" id="SSF56645">
    <property type="entry name" value="Acyl-CoA dehydrogenase NM domain-like"/>
    <property type="match status" value="1"/>
</dbReference>
<evidence type="ECO:0000313" key="7">
    <source>
        <dbReference type="EMBL" id="WRT67026.1"/>
    </source>
</evidence>
<dbReference type="Gene3D" id="3.10.120.10">
    <property type="entry name" value="Cytochrome b5-like heme/steroid binding domain"/>
    <property type="match status" value="1"/>
</dbReference>
<evidence type="ECO:0000256" key="4">
    <source>
        <dbReference type="ARBA" id="ARBA00022827"/>
    </source>
</evidence>
<dbReference type="InterPro" id="IPR036250">
    <property type="entry name" value="AcylCo_DH-like_C"/>
</dbReference>
<dbReference type="Pfam" id="PF02771">
    <property type="entry name" value="Acyl-CoA_dh_N"/>
    <property type="match status" value="1"/>
</dbReference>
<evidence type="ECO:0000259" key="6">
    <source>
        <dbReference type="PROSITE" id="PS50255"/>
    </source>
</evidence>
<dbReference type="PROSITE" id="PS50255">
    <property type="entry name" value="CYTOCHROME_B5_2"/>
    <property type="match status" value="1"/>
</dbReference>
<evidence type="ECO:0000256" key="5">
    <source>
        <dbReference type="ARBA" id="ARBA00023002"/>
    </source>
</evidence>
<dbReference type="RefSeq" id="XP_062791766.1">
    <property type="nucleotide sequence ID" value="XM_062935715.1"/>
</dbReference>
<keyword evidence="5" id="KW-0560">Oxidoreductase</keyword>
<dbReference type="Pfam" id="PF02770">
    <property type="entry name" value="Acyl-CoA_dh_M"/>
    <property type="match status" value="1"/>
</dbReference>
<keyword evidence="3" id="KW-0285">Flavoprotein</keyword>
<sequence length="516" mass="57065">MATQETTLKPLTRDEVSKHNKGGDLWVVIDSIVYDLSKFGNLHPGGIGVLLDEEVAGQDATTVFYGLHRSEILQKPQYQRLRIGQIEGEKQQIQHMKPGDISKVPYGEPTWLTPEFKSPYYKESHLALQKVMRKFVDEVIYPDAQSCEESGKRASKEVLEAMAKVNLNAMRLGPGKHLHGRELFGGVIKGEEFDYFHELVINQEIARIGARGYGDGLNAGMVIGLPPVLNFGQEPLRSKVVEEVFSGQKIISLAISEAFAGSDVANLKTTATKSEDGKYWTINGTKKWISGGMHSDYFTGGGLTAFLVPRGEGVETKQIKTSYSTAAGTAYITFDNVKIPAENMLGPEDGGLIVILSNFNHERWVMCCASARSSRMVVEECLKWAAQRRVFGKPLLAQAVIRAKFASMIAKIEATQAFLESVTYQMNNMTYKEQSRNLAGQIAFLKMQSTRFAGEIADDAVNIFGGRGLTKTGMGKFIEQFQRTQKFDAILGGAEEVLGDLGVRQAMRKMPKDVRL</sequence>
<dbReference type="SMART" id="SM01117">
    <property type="entry name" value="Cyt-b5"/>
    <property type="match status" value="1"/>
</dbReference>
<dbReference type="Pfam" id="PF00173">
    <property type="entry name" value="Cyt-b5"/>
    <property type="match status" value="1"/>
</dbReference>
<dbReference type="PANTHER" id="PTHR48083">
    <property type="entry name" value="MEDIUM-CHAIN SPECIFIC ACYL-COA DEHYDROGENASE, MITOCHONDRIAL-RELATED"/>
    <property type="match status" value="1"/>
</dbReference>
<evidence type="ECO:0000256" key="1">
    <source>
        <dbReference type="ARBA" id="ARBA00001974"/>
    </source>
</evidence>
<keyword evidence="4" id="KW-0274">FAD</keyword>
<comment type="cofactor">
    <cofactor evidence="1">
        <name>FAD</name>
        <dbReference type="ChEBI" id="CHEBI:57692"/>
    </cofactor>
</comment>
<dbReference type="SUPFAM" id="SSF55856">
    <property type="entry name" value="Cytochrome b5-like heme/steroid binding domain"/>
    <property type="match status" value="1"/>
</dbReference>
<dbReference type="InterPro" id="IPR006091">
    <property type="entry name" value="Acyl-CoA_Oxase/DH_mid-dom"/>
</dbReference>
<protein>
    <recommendedName>
        <fullName evidence="6">Cytochrome b5 heme-binding domain-containing protein</fullName>
    </recommendedName>
</protein>
<dbReference type="InterPro" id="IPR009100">
    <property type="entry name" value="AcylCoA_DH/oxidase_NM_dom_sf"/>
</dbReference>
<gene>
    <name evidence="7" type="ORF">IL334_003992</name>
</gene>
<dbReference type="Pfam" id="PF00441">
    <property type="entry name" value="Acyl-CoA_dh_1"/>
    <property type="match status" value="1"/>
</dbReference>
<dbReference type="Gene3D" id="1.10.540.10">
    <property type="entry name" value="Acyl-CoA dehydrogenase/oxidase, N-terminal domain"/>
    <property type="match status" value="1"/>
</dbReference>
<dbReference type="SUPFAM" id="SSF47203">
    <property type="entry name" value="Acyl-CoA dehydrogenase C-terminal domain-like"/>
    <property type="match status" value="1"/>
</dbReference>
<dbReference type="InterPro" id="IPR009075">
    <property type="entry name" value="AcylCo_DH/oxidase_C"/>
</dbReference>
<dbReference type="InterPro" id="IPR046373">
    <property type="entry name" value="Acyl-CoA_Oxase/DH_mid-dom_sf"/>
</dbReference>
<dbReference type="InterPro" id="IPR013786">
    <property type="entry name" value="AcylCoA_DH/ox_N"/>
</dbReference>
<dbReference type="InterPro" id="IPR050741">
    <property type="entry name" value="Acyl-CoA_dehydrogenase"/>
</dbReference>
<dbReference type="InterPro" id="IPR036400">
    <property type="entry name" value="Cyt_B5-like_heme/steroid_sf"/>
</dbReference>
<name>A0ABZ1D251_9TREE</name>
<dbReference type="InterPro" id="IPR037069">
    <property type="entry name" value="AcylCoA_DH/ox_N_sf"/>
</dbReference>
<organism evidence="7 8">
    <name type="scientific">Kwoniella shivajii</name>
    <dbReference type="NCBI Taxonomy" id="564305"/>
    <lineage>
        <taxon>Eukaryota</taxon>
        <taxon>Fungi</taxon>
        <taxon>Dikarya</taxon>
        <taxon>Basidiomycota</taxon>
        <taxon>Agaricomycotina</taxon>
        <taxon>Tremellomycetes</taxon>
        <taxon>Tremellales</taxon>
        <taxon>Cryptococcaceae</taxon>
        <taxon>Kwoniella</taxon>
    </lineage>
</organism>
<evidence type="ECO:0000256" key="2">
    <source>
        <dbReference type="ARBA" id="ARBA00009347"/>
    </source>
</evidence>